<comment type="similarity">
    <text evidence="2">Belongs to the amino acid-polyamine-organocation (APC) superfamily. Spore germination protein (SGP) (TC 2.A.3.9) family.</text>
</comment>
<evidence type="ECO:0000256" key="3">
    <source>
        <dbReference type="ARBA" id="ARBA00022448"/>
    </source>
</evidence>
<dbReference type="EMBL" id="JACJVR010000079">
    <property type="protein sequence ID" value="MBB6693788.1"/>
    <property type="molecule type" value="Genomic_DNA"/>
</dbReference>
<feature type="transmembrane region" description="Helical" evidence="8">
    <location>
        <begin position="145"/>
        <end position="163"/>
    </location>
</feature>
<feature type="transmembrane region" description="Helical" evidence="8">
    <location>
        <begin position="217"/>
        <end position="240"/>
    </location>
</feature>
<feature type="transmembrane region" description="Helical" evidence="8">
    <location>
        <begin position="304"/>
        <end position="324"/>
    </location>
</feature>
<keyword evidence="6 8" id="KW-1133">Transmembrane helix</keyword>
<evidence type="ECO:0000256" key="4">
    <source>
        <dbReference type="ARBA" id="ARBA00022544"/>
    </source>
</evidence>
<dbReference type="NCBIfam" id="TIGR00912">
    <property type="entry name" value="2A0309"/>
    <property type="match status" value="1"/>
</dbReference>
<keyword evidence="5 8" id="KW-0812">Transmembrane</keyword>
<dbReference type="AlphaFoldDB" id="A0A841U3S9"/>
<dbReference type="GO" id="GO:0009847">
    <property type="term" value="P:spore germination"/>
    <property type="evidence" value="ECO:0007669"/>
    <property type="project" value="InterPro"/>
</dbReference>
<keyword evidence="7 8" id="KW-0472">Membrane</keyword>
<feature type="transmembrane region" description="Helical" evidence="8">
    <location>
        <begin position="270"/>
        <end position="292"/>
    </location>
</feature>
<evidence type="ECO:0000256" key="2">
    <source>
        <dbReference type="ARBA" id="ARBA00007998"/>
    </source>
</evidence>
<evidence type="ECO:0000256" key="7">
    <source>
        <dbReference type="ARBA" id="ARBA00023136"/>
    </source>
</evidence>
<feature type="transmembrane region" description="Helical" evidence="8">
    <location>
        <begin position="118"/>
        <end position="138"/>
    </location>
</feature>
<evidence type="ECO:0000313" key="9">
    <source>
        <dbReference type="EMBL" id="MBB6693788.1"/>
    </source>
</evidence>
<dbReference type="Gene3D" id="1.20.1740.10">
    <property type="entry name" value="Amino acid/polyamine transporter I"/>
    <property type="match status" value="1"/>
</dbReference>
<organism evidence="9 10">
    <name type="scientific">Cohnella xylanilytica</name>
    <dbReference type="NCBI Taxonomy" id="557555"/>
    <lineage>
        <taxon>Bacteria</taxon>
        <taxon>Bacillati</taxon>
        <taxon>Bacillota</taxon>
        <taxon>Bacilli</taxon>
        <taxon>Bacillales</taxon>
        <taxon>Paenibacillaceae</taxon>
        <taxon>Cohnella</taxon>
    </lineage>
</organism>
<keyword evidence="4" id="KW-0309">Germination</keyword>
<protein>
    <submittedName>
        <fullName evidence="9">Endospore germination permease</fullName>
    </submittedName>
</protein>
<evidence type="ECO:0000256" key="5">
    <source>
        <dbReference type="ARBA" id="ARBA00022692"/>
    </source>
</evidence>
<feature type="transmembrane region" description="Helical" evidence="8">
    <location>
        <begin position="81"/>
        <end position="106"/>
    </location>
</feature>
<dbReference type="Pfam" id="PF03845">
    <property type="entry name" value="Spore_permease"/>
    <property type="match status" value="1"/>
</dbReference>
<name>A0A841U3S9_9BACL</name>
<dbReference type="PANTHER" id="PTHR34975:SF2">
    <property type="entry name" value="SPORE GERMINATION PROTEIN A2"/>
    <property type="match status" value="1"/>
</dbReference>
<evidence type="ECO:0000256" key="6">
    <source>
        <dbReference type="ARBA" id="ARBA00022989"/>
    </source>
</evidence>
<dbReference type="Proteomes" id="UP000553776">
    <property type="component" value="Unassembled WGS sequence"/>
</dbReference>
<evidence type="ECO:0000256" key="8">
    <source>
        <dbReference type="SAM" id="Phobius"/>
    </source>
</evidence>
<dbReference type="RefSeq" id="WP_185137764.1">
    <property type="nucleotide sequence ID" value="NZ_JACJVR010000079.1"/>
</dbReference>
<keyword evidence="3" id="KW-0813">Transport</keyword>
<feature type="transmembrane region" description="Helical" evidence="8">
    <location>
        <begin position="12"/>
        <end position="34"/>
    </location>
</feature>
<dbReference type="GO" id="GO:0016020">
    <property type="term" value="C:membrane"/>
    <property type="evidence" value="ECO:0007669"/>
    <property type="project" value="UniProtKB-SubCell"/>
</dbReference>
<dbReference type="PANTHER" id="PTHR34975">
    <property type="entry name" value="SPORE GERMINATION PROTEIN A2"/>
    <property type="match status" value="1"/>
</dbReference>
<proteinExistence type="inferred from homology"/>
<sequence length="367" mass="40344">MQTNGHISERQLMVLTFLYTIGTTVLIVPSGLAATARQDAWLGALAGIFFGGAILGLYVALWRVFPGLTLVGICEAALGRWLGGGVALLFVFGSFVGAATVLYYVGNFFNIHFIPHTPISFINALFAVVVVMGVRMGLESISRTAELMLPWFLILFVVLLATLTPEVKPHNLQPVLESGIGPVLWAGFSFAGTAYLPVVFLFSVLPRVRNPKKARKWFVSGAIIGGVCVFLVTLLCILILGPDITSRSMFPSYSLVKKINIGNFLQRIEAFMAGLWFVTTYIKTTFYFYGWVAGFSEILRLRRYQAVTLPFGLLLVVFSVIVYPDVAYMQNWDSTVFLPYILTIGFFIPLLLLGIGLLRRAGSKGSP</sequence>
<dbReference type="InterPro" id="IPR004761">
    <property type="entry name" value="Spore_GerAB"/>
</dbReference>
<evidence type="ECO:0000256" key="1">
    <source>
        <dbReference type="ARBA" id="ARBA00004141"/>
    </source>
</evidence>
<reference evidence="9 10" key="1">
    <citation type="submission" date="2020-08" db="EMBL/GenBank/DDBJ databases">
        <title>Cohnella phylogeny.</title>
        <authorList>
            <person name="Dunlap C."/>
        </authorList>
    </citation>
    <scope>NUCLEOTIDE SEQUENCE [LARGE SCALE GENOMIC DNA]</scope>
    <source>
        <strain evidence="9 10">DSM 25239</strain>
    </source>
</reference>
<feature type="transmembrane region" description="Helical" evidence="8">
    <location>
        <begin position="183"/>
        <end position="205"/>
    </location>
</feature>
<feature type="transmembrane region" description="Helical" evidence="8">
    <location>
        <begin position="336"/>
        <end position="358"/>
    </location>
</feature>
<evidence type="ECO:0000313" key="10">
    <source>
        <dbReference type="Proteomes" id="UP000553776"/>
    </source>
</evidence>
<gene>
    <name evidence="9" type="ORF">H7B90_20530</name>
</gene>
<comment type="subcellular location">
    <subcellularLocation>
        <location evidence="1">Membrane</location>
        <topology evidence="1">Multi-pass membrane protein</topology>
    </subcellularLocation>
</comment>
<keyword evidence="10" id="KW-1185">Reference proteome</keyword>
<feature type="transmembrane region" description="Helical" evidence="8">
    <location>
        <begin position="40"/>
        <end position="61"/>
    </location>
</feature>
<comment type="caution">
    <text evidence="9">The sequence shown here is derived from an EMBL/GenBank/DDBJ whole genome shotgun (WGS) entry which is preliminary data.</text>
</comment>
<accession>A0A841U3S9</accession>